<dbReference type="EMBL" id="MZ556310">
    <property type="protein sequence ID" value="UBJ26035.1"/>
    <property type="molecule type" value="Genomic_DNA"/>
</dbReference>
<organism evidence="2">
    <name type="scientific">Sichuan mosquito virus 2</name>
    <dbReference type="NCBI Taxonomy" id="2864012"/>
    <lineage>
        <taxon>Viruses</taxon>
    </lineage>
</organism>
<sequence>MEKKVVCPVDGRRFATRAALDQHRMAAHGALGGKRKPQGSRPRRLPSGAGPANVVAQPQRVLGKAGSDMARMSGLDRLLHVEDVMRYSSGSTVMAFTVTPSGFKRLAKGAAAFQKIAYEKLVFRVEPQISASTSGGYVAAFVADPDDVIKTLDQITSVEGSVTTKWWQGASVPARVAKRDFFTSPGLELREFSPGAFYLMVDGKATQAGSLTVFCEWSVVMHGAVLEAPPSSTKVVQMDVFVRNGHQGLWADTGNAGDARFSDKASDILGSVKAGDSYRLPYPVGLVKPNDGQFALHHWIYVQDATSVFLAVNSPADYYAAAYTIDNLVVTKNTTLEKTTASAVAGEEVVPSSSGSETTMAILEQLSKSLALLPELLAQLPGMSSDLVRKSAPFPLPSAESSQSLNDWEELQQRQ</sequence>
<feature type="region of interest" description="Disordered" evidence="1">
    <location>
        <begin position="394"/>
        <end position="415"/>
    </location>
</feature>
<protein>
    <submittedName>
        <fullName evidence="2">Putative capsid protein</fullName>
    </submittedName>
</protein>
<proteinExistence type="predicted"/>
<dbReference type="Pfam" id="PF11729">
    <property type="entry name" value="Capsid-VNN"/>
    <property type="match status" value="1"/>
</dbReference>
<dbReference type="Gene3D" id="2.60.120.20">
    <property type="match status" value="1"/>
</dbReference>
<dbReference type="InterPro" id="IPR029053">
    <property type="entry name" value="Viral_coat"/>
</dbReference>
<evidence type="ECO:0000313" key="2">
    <source>
        <dbReference type="EMBL" id="UBJ26035.1"/>
    </source>
</evidence>
<feature type="region of interest" description="Disordered" evidence="1">
    <location>
        <begin position="27"/>
        <end position="52"/>
    </location>
</feature>
<dbReference type="InterPro" id="IPR024292">
    <property type="entry name" value="Nodavirus_capsid"/>
</dbReference>
<accession>A0A8K1HHG6</accession>
<feature type="compositionally biased region" description="Basic residues" evidence="1">
    <location>
        <begin position="33"/>
        <end position="44"/>
    </location>
</feature>
<evidence type="ECO:0000256" key="1">
    <source>
        <dbReference type="SAM" id="MobiDB-lite"/>
    </source>
</evidence>
<reference evidence="2" key="1">
    <citation type="submission" date="2021-07" db="EMBL/GenBank/DDBJ databases">
        <title>Communication and adaptive evolution of viruses within giant pandas and their associated organisms in a local ecological environment.</title>
        <authorList>
            <person name="Zhao M."/>
            <person name="Liu S."/>
            <person name="Zhang W."/>
        </authorList>
    </citation>
    <scope>NUCLEOTIDE SEQUENCE</scope>
    <source>
        <strain evidence="2">Mos090noda01-10</strain>
    </source>
</reference>
<name>A0A8K1HHG6_9VIRU</name>
<dbReference type="SUPFAM" id="SSF88633">
    <property type="entry name" value="Positive stranded ssRNA viruses"/>
    <property type="match status" value="1"/>
</dbReference>